<dbReference type="RefSeq" id="WP_171225195.1">
    <property type="nucleotide sequence ID" value="NZ_CP053085.1"/>
</dbReference>
<evidence type="ECO:0000313" key="3">
    <source>
        <dbReference type="Proteomes" id="UP000500938"/>
    </source>
</evidence>
<protein>
    <submittedName>
        <fullName evidence="2">Alpha/beta hydrolase</fullName>
    </submittedName>
</protein>
<dbReference type="Gene3D" id="3.40.50.1820">
    <property type="entry name" value="alpha/beta hydrolase"/>
    <property type="match status" value="1"/>
</dbReference>
<evidence type="ECO:0000313" key="2">
    <source>
        <dbReference type="EMBL" id="QJR35765.1"/>
    </source>
</evidence>
<proteinExistence type="predicted"/>
<dbReference type="Pfam" id="PF00561">
    <property type="entry name" value="Abhydrolase_1"/>
    <property type="match status" value="1"/>
</dbReference>
<dbReference type="PRINTS" id="PR00111">
    <property type="entry name" value="ABHYDROLASE"/>
</dbReference>
<dbReference type="SUPFAM" id="SSF53474">
    <property type="entry name" value="alpha/beta-Hydrolases"/>
    <property type="match status" value="1"/>
</dbReference>
<keyword evidence="3" id="KW-1185">Reference proteome</keyword>
<feature type="domain" description="AB hydrolase-1" evidence="1">
    <location>
        <begin position="61"/>
        <end position="293"/>
    </location>
</feature>
<dbReference type="Proteomes" id="UP000500938">
    <property type="component" value="Chromosome"/>
</dbReference>
<dbReference type="InterPro" id="IPR029058">
    <property type="entry name" value="AB_hydrolase_fold"/>
</dbReference>
<keyword evidence="2" id="KW-0378">Hydrolase</keyword>
<dbReference type="GO" id="GO:0016787">
    <property type="term" value="F:hydrolase activity"/>
    <property type="evidence" value="ECO:0007669"/>
    <property type="project" value="UniProtKB-KW"/>
</dbReference>
<accession>A0A6M4IP11</accession>
<organism evidence="2 3">
    <name type="scientific">Gemmatimonas groenlandica</name>
    <dbReference type="NCBI Taxonomy" id="2732249"/>
    <lineage>
        <taxon>Bacteria</taxon>
        <taxon>Pseudomonadati</taxon>
        <taxon>Gemmatimonadota</taxon>
        <taxon>Gemmatimonadia</taxon>
        <taxon>Gemmatimonadales</taxon>
        <taxon>Gemmatimonadaceae</taxon>
        <taxon>Gemmatimonas</taxon>
    </lineage>
</organism>
<gene>
    <name evidence="2" type="ORF">HKW67_09685</name>
</gene>
<reference evidence="2 3" key="1">
    <citation type="submission" date="2020-05" db="EMBL/GenBank/DDBJ databases">
        <title>Complete genome sequence of Gemmatimonas greenlandica TET16.</title>
        <authorList>
            <person name="Zeng Y."/>
        </authorList>
    </citation>
    <scope>NUCLEOTIDE SEQUENCE [LARGE SCALE GENOMIC DNA]</scope>
    <source>
        <strain evidence="2 3">TET16</strain>
    </source>
</reference>
<dbReference type="KEGG" id="ggr:HKW67_09685"/>
<dbReference type="EMBL" id="CP053085">
    <property type="protein sequence ID" value="QJR35765.1"/>
    <property type="molecule type" value="Genomic_DNA"/>
</dbReference>
<dbReference type="InterPro" id="IPR000073">
    <property type="entry name" value="AB_hydrolase_1"/>
</dbReference>
<dbReference type="PANTHER" id="PTHR43689">
    <property type="entry name" value="HYDROLASE"/>
    <property type="match status" value="1"/>
</dbReference>
<name>A0A6M4IP11_9BACT</name>
<sequence>MIRRILAAAVAVAIIAAGVALYTPDADQNTLRARYLASPGDLRTIEGTSLHVRDTGPRDAPALILLHGFGSSLHTWEPWARALDSTYRVIRFDLPGSGLSAPDPTGDYADMRSMQLLATLMDTLGLRRATLIGNSMGGRIAWSFAARYPERVEKLVLISPDGFASPGFEYGKPAEVPFALSMMRYVMPMPLLRMSLEPAYADRRTMTDSLATRYYDLMLAPGARDAMLQRMRQTILTDPVPQLQKIQAPTLLLWGQQDAMIPFSNAADYTKALPHATLVPLPNVGHLPFEESPDASLVPLLRFLRGAN</sequence>
<dbReference type="AlphaFoldDB" id="A0A6M4IP11"/>
<dbReference type="PANTHER" id="PTHR43689:SF8">
    <property type="entry name" value="ALPHA_BETA-HYDROLASES SUPERFAMILY PROTEIN"/>
    <property type="match status" value="1"/>
</dbReference>
<evidence type="ECO:0000259" key="1">
    <source>
        <dbReference type="Pfam" id="PF00561"/>
    </source>
</evidence>